<evidence type="ECO:0000313" key="3">
    <source>
        <dbReference type="Proteomes" id="UP001597459"/>
    </source>
</evidence>
<keyword evidence="3" id="KW-1185">Reference proteome</keyword>
<dbReference type="EMBL" id="JBHULX010000039">
    <property type="protein sequence ID" value="MFD2592803.1"/>
    <property type="molecule type" value="Genomic_DNA"/>
</dbReference>
<proteinExistence type="predicted"/>
<evidence type="ECO:0000256" key="1">
    <source>
        <dbReference type="SAM" id="Phobius"/>
    </source>
</evidence>
<protein>
    <recommendedName>
        <fullName evidence="4">MtN3 and saliva related transmembrane protein</fullName>
    </recommendedName>
</protein>
<dbReference type="RefSeq" id="WP_378254927.1">
    <property type="nucleotide sequence ID" value="NZ_JBHSJV010000001.1"/>
</dbReference>
<name>A0ABW5NE15_9FLAO</name>
<keyword evidence="1" id="KW-0472">Membrane</keyword>
<sequence length="98" mass="10945">MNVFYEIPASAFEVMGLIVGFSVSIITAIQISKEYKSKEKSSLSAGYVIGWVFVYGFWALYGVRFKAEALWITNGLALVLQLVLCMIVLRKSKRAKSV</sequence>
<feature type="transmembrane region" description="Helical" evidence="1">
    <location>
        <begin position="69"/>
        <end position="89"/>
    </location>
</feature>
<keyword evidence="1" id="KW-1133">Transmembrane helix</keyword>
<feature type="transmembrane region" description="Helical" evidence="1">
    <location>
        <begin position="43"/>
        <end position="63"/>
    </location>
</feature>
<comment type="caution">
    <text evidence="2">The sequence shown here is derived from an EMBL/GenBank/DDBJ whole genome shotgun (WGS) entry which is preliminary data.</text>
</comment>
<dbReference type="Gene3D" id="1.20.1280.290">
    <property type="match status" value="1"/>
</dbReference>
<reference evidence="3" key="1">
    <citation type="journal article" date="2019" name="Int. J. Syst. Evol. Microbiol.">
        <title>The Global Catalogue of Microorganisms (GCM) 10K type strain sequencing project: providing services to taxonomists for standard genome sequencing and annotation.</title>
        <authorList>
            <consortium name="The Broad Institute Genomics Platform"/>
            <consortium name="The Broad Institute Genome Sequencing Center for Infectious Disease"/>
            <person name="Wu L."/>
            <person name="Ma J."/>
        </authorList>
    </citation>
    <scope>NUCLEOTIDE SEQUENCE [LARGE SCALE GENOMIC DNA]</scope>
    <source>
        <strain evidence="3">KCTC 42423</strain>
    </source>
</reference>
<gene>
    <name evidence="2" type="ORF">ACFSTE_18340</name>
</gene>
<evidence type="ECO:0000313" key="2">
    <source>
        <dbReference type="EMBL" id="MFD2592803.1"/>
    </source>
</evidence>
<organism evidence="2 3">
    <name type="scientific">Aquimarina hainanensis</name>
    <dbReference type="NCBI Taxonomy" id="1578017"/>
    <lineage>
        <taxon>Bacteria</taxon>
        <taxon>Pseudomonadati</taxon>
        <taxon>Bacteroidota</taxon>
        <taxon>Flavobacteriia</taxon>
        <taxon>Flavobacteriales</taxon>
        <taxon>Flavobacteriaceae</taxon>
        <taxon>Aquimarina</taxon>
    </lineage>
</organism>
<accession>A0ABW5NE15</accession>
<keyword evidence="1" id="KW-0812">Transmembrane</keyword>
<dbReference type="Proteomes" id="UP001597459">
    <property type="component" value="Unassembled WGS sequence"/>
</dbReference>
<evidence type="ECO:0008006" key="4">
    <source>
        <dbReference type="Google" id="ProtNLM"/>
    </source>
</evidence>
<feature type="transmembrane region" description="Helical" evidence="1">
    <location>
        <begin position="12"/>
        <end position="31"/>
    </location>
</feature>